<organism evidence="1 2">
    <name type="scientific">Tothia fuscella</name>
    <dbReference type="NCBI Taxonomy" id="1048955"/>
    <lineage>
        <taxon>Eukaryota</taxon>
        <taxon>Fungi</taxon>
        <taxon>Dikarya</taxon>
        <taxon>Ascomycota</taxon>
        <taxon>Pezizomycotina</taxon>
        <taxon>Dothideomycetes</taxon>
        <taxon>Pleosporomycetidae</taxon>
        <taxon>Venturiales</taxon>
        <taxon>Cylindrosympodiaceae</taxon>
        <taxon>Tothia</taxon>
    </lineage>
</organism>
<evidence type="ECO:0000313" key="2">
    <source>
        <dbReference type="Proteomes" id="UP000800235"/>
    </source>
</evidence>
<protein>
    <submittedName>
        <fullName evidence="1">Uncharacterized protein</fullName>
    </submittedName>
</protein>
<dbReference type="AlphaFoldDB" id="A0A9P4NNI1"/>
<feature type="non-terminal residue" evidence="1">
    <location>
        <position position="1"/>
    </location>
</feature>
<reference evidence="1" key="1">
    <citation type="journal article" date="2020" name="Stud. Mycol.">
        <title>101 Dothideomycetes genomes: a test case for predicting lifestyles and emergence of pathogens.</title>
        <authorList>
            <person name="Haridas S."/>
            <person name="Albert R."/>
            <person name="Binder M."/>
            <person name="Bloem J."/>
            <person name="Labutti K."/>
            <person name="Salamov A."/>
            <person name="Andreopoulos B."/>
            <person name="Baker S."/>
            <person name="Barry K."/>
            <person name="Bills G."/>
            <person name="Bluhm B."/>
            <person name="Cannon C."/>
            <person name="Castanera R."/>
            <person name="Culley D."/>
            <person name="Daum C."/>
            <person name="Ezra D."/>
            <person name="Gonzalez J."/>
            <person name="Henrissat B."/>
            <person name="Kuo A."/>
            <person name="Liang C."/>
            <person name="Lipzen A."/>
            <person name="Lutzoni F."/>
            <person name="Magnuson J."/>
            <person name="Mondo S."/>
            <person name="Nolan M."/>
            <person name="Ohm R."/>
            <person name="Pangilinan J."/>
            <person name="Park H.-J."/>
            <person name="Ramirez L."/>
            <person name="Alfaro M."/>
            <person name="Sun H."/>
            <person name="Tritt A."/>
            <person name="Yoshinaga Y."/>
            <person name="Zwiers L.-H."/>
            <person name="Turgeon B."/>
            <person name="Goodwin S."/>
            <person name="Spatafora J."/>
            <person name="Crous P."/>
            <person name="Grigoriev I."/>
        </authorList>
    </citation>
    <scope>NUCLEOTIDE SEQUENCE</scope>
    <source>
        <strain evidence="1">CBS 130266</strain>
    </source>
</reference>
<proteinExistence type="predicted"/>
<evidence type="ECO:0000313" key="1">
    <source>
        <dbReference type="EMBL" id="KAF2429099.1"/>
    </source>
</evidence>
<dbReference type="EMBL" id="MU007050">
    <property type="protein sequence ID" value="KAF2429099.1"/>
    <property type="molecule type" value="Genomic_DNA"/>
</dbReference>
<keyword evidence="2" id="KW-1185">Reference proteome</keyword>
<accession>A0A9P4NNI1</accession>
<sequence length="62" mass="6986">PGYSRDEVIAEITSFYEFLVKLFIPSKAIIYLPPGGWPEITSDYLACLGKTETSLDLIRHLP</sequence>
<gene>
    <name evidence="1" type="ORF">EJ08DRAFT_574866</name>
</gene>
<dbReference type="Proteomes" id="UP000800235">
    <property type="component" value="Unassembled WGS sequence"/>
</dbReference>
<name>A0A9P4NNI1_9PEZI</name>
<dbReference type="OrthoDB" id="3630828at2759"/>
<comment type="caution">
    <text evidence="1">The sequence shown here is derived from an EMBL/GenBank/DDBJ whole genome shotgun (WGS) entry which is preliminary data.</text>
</comment>
<feature type="non-terminal residue" evidence="1">
    <location>
        <position position="62"/>
    </location>
</feature>